<sequence length="740" mass="83226">MDQYFVKFSVAPESMANNKDCGPPVPPPFRNRNFVPPQMNYYGFNEHQNARFPKVRKRNHGGRSNGWFRGGGRNYRQGNNSSHLKRDRSTMEGSGDDNLTPAEKIMRTHSTFHIVKKIARATPPQFKKKNRKAAQDVNKLPPGSVDSSLPTFEAQALDLIFKMELSDDQKRGVQQVLLDLTTILRNLIEDIDPIVYGSMCTGLALGTSDIDCFMDSKVVPDGAERMEILLKNRSLLFRSKKFDSVVGIPKARVPILKATHVETGIEVDMNCTTPSGVHNSALIKYLVHYDNRIRPLVLLIQTFYRSCKISGTNKVTSYSITLLVIYYLQKLPSPILPPLCKILYVGEGQTWPSSFERTIGKHIDNFQNTMTLTELFSGFFKFYANFDFTKVISVYLGCELEPSWFNSEFEKLPEELATLKSYLQNADVSTLNKGFLEKSMMVQDPIEHHLNTTWNAPVSCFELFTSLNQTYWELLMKKPETLWLVNMMPGSHAAESKKKPQAEAASTEPPVQSALPPIVTQIKAQIFPPVVFNVSYPLEGCANAWPDQLIPDFTSVFDLLLIQSSVASGSNLEENAQSRTIRLLTMHPWKTTCLIGMTAALMVVTAFAGLPFQNEMAVMQCKVKFDVTAEDIQLLKDSKLPSSHSGKCMMACILKKMKVMTKRGQFDLRNVQKWLRNKYQGDQANLAKGNYVAEACANTLPTLGIQDECEMAAEIMTCVRTKSKLVKKTLNGELPKEVSP</sequence>
<dbReference type="SUPFAM" id="SSF47565">
    <property type="entry name" value="Insect pheromone/odorant-binding proteins"/>
    <property type="match status" value="1"/>
</dbReference>
<dbReference type="InterPro" id="IPR043519">
    <property type="entry name" value="NT_sf"/>
</dbReference>
<dbReference type="EMBL" id="WIXP02000004">
    <property type="protein sequence ID" value="KAF6211704.1"/>
    <property type="molecule type" value="Genomic_DNA"/>
</dbReference>
<name>A0A8S9XSW0_APOLU</name>
<dbReference type="CDD" id="cd23992">
    <property type="entry name" value="PBP_GOBP"/>
    <property type="match status" value="1"/>
</dbReference>
<dbReference type="GO" id="GO:1990817">
    <property type="term" value="F:poly(A) RNA polymerase activity"/>
    <property type="evidence" value="ECO:0007669"/>
    <property type="project" value="UniProtKB-ARBA"/>
</dbReference>
<dbReference type="GO" id="GO:0031123">
    <property type="term" value="P:RNA 3'-end processing"/>
    <property type="evidence" value="ECO:0007669"/>
    <property type="project" value="TreeGrafter"/>
</dbReference>
<gene>
    <name evidence="3" type="ORF">GE061_012218</name>
</gene>
<accession>A0A8S9XSW0</accession>
<dbReference type="GO" id="GO:0046872">
    <property type="term" value="F:metal ion binding"/>
    <property type="evidence" value="ECO:0007669"/>
    <property type="project" value="UniProtKB-KW"/>
</dbReference>
<reference evidence="3" key="1">
    <citation type="journal article" date="2021" name="Mol. Ecol. Resour.">
        <title>Apolygus lucorum genome provides insights into omnivorousness and mesophyll feeding.</title>
        <authorList>
            <person name="Liu Y."/>
            <person name="Liu H."/>
            <person name="Wang H."/>
            <person name="Huang T."/>
            <person name="Liu B."/>
            <person name="Yang B."/>
            <person name="Yin L."/>
            <person name="Li B."/>
            <person name="Zhang Y."/>
            <person name="Zhang S."/>
            <person name="Jiang F."/>
            <person name="Zhang X."/>
            <person name="Ren Y."/>
            <person name="Wang B."/>
            <person name="Wang S."/>
            <person name="Lu Y."/>
            <person name="Wu K."/>
            <person name="Fan W."/>
            <person name="Wang G."/>
        </authorList>
    </citation>
    <scope>NUCLEOTIDE SEQUENCE</scope>
    <source>
        <strain evidence="3">12Hb</strain>
    </source>
</reference>
<feature type="domain" description="Poly(A) RNA polymerase mitochondrial-like central palm" evidence="2">
    <location>
        <begin position="155"/>
        <end position="285"/>
    </location>
</feature>
<evidence type="ECO:0000313" key="3">
    <source>
        <dbReference type="EMBL" id="KAF6211704.1"/>
    </source>
</evidence>
<dbReference type="Proteomes" id="UP000466442">
    <property type="component" value="Unassembled WGS sequence"/>
</dbReference>
<dbReference type="PANTHER" id="PTHR12271">
    <property type="entry name" value="POLY A POLYMERASE CID PAP -RELATED"/>
    <property type="match status" value="1"/>
</dbReference>
<feature type="region of interest" description="Disordered" evidence="1">
    <location>
        <begin position="56"/>
        <end position="101"/>
    </location>
</feature>
<dbReference type="SUPFAM" id="SSF81631">
    <property type="entry name" value="PAP/OAS1 substrate-binding domain"/>
    <property type="match status" value="1"/>
</dbReference>
<dbReference type="CDD" id="cd05402">
    <property type="entry name" value="NT_PAP_TUTase"/>
    <property type="match status" value="1"/>
</dbReference>
<dbReference type="SMART" id="SM00708">
    <property type="entry name" value="PhBP"/>
    <property type="match status" value="1"/>
</dbReference>
<evidence type="ECO:0000313" key="4">
    <source>
        <dbReference type="Proteomes" id="UP000466442"/>
    </source>
</evidence>
<dbReference type="InterPro" id="IPR054708">
    <property type="entry name" value="MTPAP-like_central"/>
</dbReference>
<dbReference type="GO" id="GO:0050265">
    <property type="term" value="F:RNA uridylyltransferase activity"/>
    <property type="evidence" value="ECO:0007669"/>
    <property type="project" value="TreeGrafter"/>
</dbReference>
<dbReference type="AlphaFoldDB" id="A0A8S9XSW0"/>
<proteinExistence type="predicted"/>
<dbReference type="OrthoDB" id="419694at2759"/>
<dbReference type="Pfam" id="PF01395">
    <property type="entry name" value="PBP_GOBP"/>
    <property type="match status" value="1"/>
</dbReference>
<dbReference type="InterPro" id="IPR006170">
    <property type="entry name" value="PBP/GOBP"/>
</dbReference>
<dbReference type="SUPFAM" id="SSF81301">
    <property type="entry name" value="Nucleotidyltransferase"/>
    <property type="match status" value="1"/>
</dbReference>
<evidence type="ECO:0000259" key="2">
    <source>
        <dbReference type="Pfam" id="PF22600"/>
    </source>
</evidence>
<dbReference type="GO" id="GO:0005549">
    <property type="term" value="F:odorant binding"/>
    <property type="evidence" value="ECO:0007669"/>
    <property type="project" value="InterPro"/>
</dbReference>
<dbReference type="Gene3D" id="1.10.1410.10">
    <property type="match status" value="1"/>
</dbReference>
<dbReference type="InterPro" id="IPR036728">
    <property type="entry name" value="PBP_GOBP_sf"/>
</dbReference>
<organism evidence="3 4">
    <name type="scientific">Apolygus lucorum</name>
    <name type="common">Small green plant bug</name>
    <name type="synonym">Lygocoris lucorum</name>
    <dbReference type="NCBI Taxonomy" id="248454"/>
    <lineage>
        <taxon>Eukaryota</taxon>
        <taxon>Metazoa</taxon>
        <taxon>Ecdysozoa</taxon>
        <taxon>Arthropoda</taxon>
        <taxon>Hexapoda</taxon>
        <taxon>Insecta</taxon>
        <taxon>Pterygota</taxon>
        <taxon>Neoptera</taxon>
        <taxon>Paraneoptera</taxon>
        <taxon>Hemiptera</taxon>
        <taxon>Heteroptera</taxon>
        <taxon>Panheteroptera</taxon>
        <taxon>Cimicomorpha</taxon>
        <taxon>Miridae</taxon>
        <taxon>Mirini</taxon>
        <taxon>Apolygus</taxon>
    </lineage>
</organism>
<dbReference type="Pfam" id="PF22600">
    <property type="entry name" value="MTPAP-like_central"/>
    <property type="match status" value="1"/>
</dbReference>
<keyword evidence="4" id="KW-1185">Reference proteome</keyword>
<comment type="caution">
    <text evidence="3">The sequence shown here is derived from an EMBL/GenBank/DDBJ whole genome shotgun (WGS) entry which is preliminary data.</text>
</comment>
<dbReference type="PANTHER" id="PTHR12271:SF66">
    <property type="entry name" value="TERMINAL URIDYLYLTRANSFERASE TAILOR"/>
    <property type="match status" value="1"/>
</dbReference>
<feature type="region of interest" description="Disordered" evidence="1">
    <location>
        <begin position="124"/>
        <end position="144"/>
    </location>
</feature>
<dbReference type="Gene3D" id="3.30.460.10">
    <property type="entry name" value="Beta Polymerase, domain 2"/>
    <property type="match status" value="1"/>
</dbReference>
<protein>
    <recommendedName>
        <fullName evidence="2">Poly(A) RNA polymerase mitochondrial-like central palm domain-containing protein</fullName>
    </recommendedName>
</protein>
<evidence type="ECO:0000256" key="1">
    <source>
        <dbReference type="SAM" id="MobiDB-lite"/>
    </source>
</evidence>
<dbReference type="Gene3D" id="1.10.238.20">
    <property type="entry name" value="Pheromone/general odorant binding protein domain"/>
    <property type="match status" value="1"/>
</dbReference>